<feature type="binding site" evidence="6">
    <location>
        <position position="325"/>
    </location>
    <ligand>
        <name>FAD</name>
        <dbReference type="ChEBI" id="CHEBI:57692"/>
    </ligand>
</feature>
<proteinExistence type="inferred from homology"/>
<dbReference type="PRINTS" id="PR00368">
    <property type="entry name" value="FADPNR"/>
</dbReference>
<dbReference type="HAMAP" id="MF_01685">
    <property type="entry name" value="FENR2"/>
    <property type="match status" value="1"/>
</dbReference>
<dbReference type="PRINTS" id="PR00469">
    <property type="entry name" value="PNDRDTASEII"/>
</dbReference>
<comment type="cofactor">
    <cofactor evidence="6">
        <name>FAD</name>
        <dbReference type="ChEBI" id="CHEBI:57692"/>
    </cofactor>
    <text evidence="6">Binds 1 FAD per subunit.</text>
</comment>
<evidence type="ECO:0000313" key="8">
    <source>
        <dbReference type="EMBL" id="SDI15853.1"/>
    </source>
</evidence>
<sequence>MSENKVFDMTIIGAGPVGLFTAFYAGMRQASVKLIDSMPEVGGQLSALYPDKYIYDVAGFPKIKAQDLVSQLHEQAQAFSPEICLNESVENVVRLDDGTFKISTPSDTHYSRSIIITAGAGAFQPRKLKVDRAEQFEERSLHYFVKDLDKFKGRRVLVCGGGDSAVDWSLALEPIAKEVTLIHRRSAFRAHEHSLELLKESSVEMKTPYEVGQIIGEDYIEQVLIKEVKGDSTYLVDVDDLIVNFGFVTSLGPLKTWGLDINKNAIVVNPKMETNIPGIYAAGDVCTYEGKVKLIATGFGEAPTAVNHAKAFIDPSAKLHPGHSTSLFASSS</sequence>
<dbReference type="Gene3D" id="3.50.50.60">
    <property type="entry name" value="FAD/NAD(P)-binding domain"/>
    <property type="match status" value="2"/>
</dbReference>
<dbReference type="OrthoDB" id="9806179at2"/>
<organism evidence="8 9">
    <name type="scientific">Alteribacillus bidgolensis</name>
    <dbReference type="NCBI Taxonomy" id="930129"/>
    <lineage>
        <taxon>Bacteria</taxon>
        <taxon>Bacillati</taxon>
        <taxon>Bacillota</taxon>
        <taxon>Bacilli</taxon>
        <taxon>Bacillales</taxon>
        <taxon>Bacillaceae</taxon>
        <taxon>Alteribacillus</taxon>
    </lineage>
</organism>
<keyword evidence="9" id="KW-1185">Reference proteome</keyword>
<evidence type="ECO:0000256" key="6">
    <source>
        <dbReference type="HAMAP-Rule" id="MF_01685"/>
    </source>
</evidence>
<feature type="domain" description="FAD/NAD(P)-binding" evidence="7">
    <location>
        <begin position="8"/>
        <end position="308"/>
    </location>
</feature>
<name>A0A1G8IAE3_9BACI</name>
<feature type="binding site" evidence="6">
    <location>
        <position position="36"/>
    </location>
    <ligand>
        <name>FAD</name>
        <dbReference type="ChEBI" id="CHEBI:57692"/>
    </ligand>
</feature>
<protein>
    <recommendedName>
        <fullName evidence="6">Ferredoxin--NADP reductase</fullName>
        <shortName evidence="6">FNR</shortName>
        <shortName evidence="6">Fd-NADP(+) reductase</shortName>
        <ecNumber evidence="6">1.18.1.2</ecNumber>
    </recommendedName>
</protein>
<evidence type="ECO:0000256" key="5">
    <source>
        <dbReference type="ARBA" id="ARBA00023002"/>
    </source>
</evidence>
<keyword evidence="5 6" id="KW-0560">Oxidoreductase</keyword>
<keyword evidence="2 6" id="KW-0285">Flavoprotein</keyword>
<comment type="subunit">
    <text evidence="1 6">Homodimer.</text>
</comment>
<dbReference type="EMBL" id="FNDU01000005">
    <property type="protein sequence ID" value="SDI15853.1"/>
    <property type="molecule type" value="Genomic_DNA"/>
</dbReference>
<dbReference type="STRING" id="930129.SAMN05216352_105108"/>
<dbReference type="GO" id="GO:0050660">
    <property type="term" value="F:flavin adenine dinucleotide binding"/>
    <property type="evidence" value="ECO:0007669"/>
    <property type="project" value="UniProtKB-UniRule"/>
</dbReference>
<evidence type="ECO:0000313" key="9">
    <source>
        <dbReference type="Proteomes" id="UP000199017"/>
    </source>
</evidence>
<feature type="binding site" evidence="6">
    <location>
        <position position="44"/>
    </location>
    <ligand>
        <name>FAD</name>
        <dbReference type="ChEBI" id="CHEBI:57692"/>
    </ligand>
</feature>
<feature type="binding site" evidence="6">
    <location>
        <position position="123"/>
    </location>
    <ligand>
        <name>FAD</name>
        <dbReference type="ChEBI" id="CHEBI:57692"/>
    </ligand>
</feature>
<comment type="caution">
    <text evidence="6">Lacks conserved residue(s) required for the propagation of feature annotation.</text>
</comment>
<feature type="binding site" evidence="6">
    <location>
        <position position="49"/>
    </location>
    <ligand>
        <name>FAD</name>
        <dbReference type="ChEBI" id="CHEBI:57692"/>
    </ligand>
</feature>
<comment type="catalytic activity">
    <reaction evidence="6">
        <text>2 reduced [2Fe-2S]-[ferredoxin] + NADP(+) + H(+) = 2 oxidized [2Fe-2S]-[ferredoxin] + NADPH</text>
        <dbReference type="Rhea" id="RHEA:20125"/>
        <dbReference type="Rhea" id="RHEA-COMP:10000"/>
        <dbReference type="Rhea" id="RHEA-COMP:10001"/>
        <dbReference type="ChEBI" id="CHEBI:15378"/>
        <dbReference type="ChEBI" id="CHEBI:33737"/>
        <dbReference type="ChEBI" id="CHEBI:33738"/>
        <dbReference type="ChEBI" id="CHEBI:57783"/>
        <dbReference type="ChEBI" id="CHEBI:58349"/>
        <dbReference type="EC" id="1.18.1.2"/>
    </reaction>
</comment>
<evidence type="ECO:0000259" key="7">
    <source>
        <dbReference type="Pfam" id="PF07992"/>
    </source>
</evidence>
<keyword evidence="4 6" id="KW-0521">NADP</keyword>
<evidence type="ECO:0000256" key="3">
    <source>
        <dbReference type="ARBA" id="ARBA00022827"/>
    </source>
</evidence>
<dbReference type="Pfam" id="PF07992">
    <property type="entry name" value="Pyr_redox_2"/>
    <property type="match status" value="1"/>
</dbReference>
<dbReference type="GO" id="GO:0004324">
    <property type="term" value="F:ferredoxin-NADP+ reductase activity"/>
    <property type="evidence" value="ECO:0007669"/>
    <property type="project" value="UniProtKB-UniRule"/>
</dbReference>
<dbReference type="InterPro" id="IPR023753">
    <property type="entry name" value="FAD/NAD-binding_dom"/>
</dbReference>
<feature type="binding site" evidence="6">
    <location>
        <position position="89"/>
    </location>
    <ligand>
        <name>FAD</name>
        <dbReference type="ChEBI" id="CHEBI:57692"/>
    </ligand>
</feature>
<dbReference type="SUPFAM" id="SSF51905">
    <property type="entry name" value="FAD/NAD(P)-binding domain"/>
    <property type="match status" value="1"/>
</dbReference>
<dbReference type="RefSeq" id="WP_091584370.1">
    <property type="nucleotide sequence ID" value="NZ_FNDU01000005.1"/>
</dbReference>
<dbReference type="InterPro" id="IPR022890">
    <property type="entry name" value="Fd--NADP_Rdtase_type_2"/>
</dbReference>
<feature type="binding site" evidence="6">
    <location>
        <position position="284"/>
    </location>
    <ligand>
        <name>FAD</name>
        <dbReference type="ChEBI" id="CHEBI:57692"/>
    </ligand>
</feature>
<comment type="similarity">
    <text evidence="6">Belongs to the ferredoxin--NADP reductase type 2 family.</text>
</comment>
<dbReference type="InterPro" id="IPR036188">
    <property type="entry name" value="FAD/NAD-bd_sf"/>
</dbReference>
<accession>A0A1G8IAE3</accession>
<evidence type="ECO:0000256" key="1">
    <source>
        <dbReference type="ARBA" id="ARBA00011738"/>
    </source>
</evidence>
<evidence type="ECO:0000256" key="2">
    <source>
        <dbReference type="ARBA" id="ARBA00022630"/>
    </source>
</evidence>
<evidence type="ECO:0000256" key="4">
    <source>
        <dbReference type="ARBA" id="ARBA00022857"/>
    </source>
</evidence>
<dbReference type="Proteomes" id="UP000199017">
    <property type="component" value="Unassembled WGS sequence"/>
</dbReference>
<dbReference type="GO" id="GO:0050661">
    <property type="term" value="F:NADP binding"/>
    <property type="evidence" value="ECO:0007669"/>
    <property type="project" value="UniProtKB-UniRule"/>
</dbReference>
<keyword evidence="3 6" id="KW-0274">FAD</keyword>
<gene>
    <name evidence="8" type="ORF">SAMN05216352_105108</name>
</gene>
<reference evidence="8 9" key="1">
    <citation type="submission" date="2016-10" db="EMBL/GenBank/DDBJ databases">
        <authorList>
            <person name="de Groot N.N."/>
        </authorList>
    </citation>
    <scope>NUCLEOTIDE SEQUENCE [LARGE SCALE GENOMIC DNA]</scope>
    <source>
        <strain evidence="9">P4B,CCM 7963,CECT 7998,DSM 25260,IBRC-M 10614,KCTC 13821</strain>
    </source>
</reference>
<dbReference type="InterPro" id="IPR050097">
    <property type="entry name" value="Ferredoxin-NADP_redctase_2"/>
</dbReference>
<dbReference type="EC" id="1.18.1.2" evidence="6"/>
<dbReference type="PANTHER" id="PTHR48105">
    <property type="entry name" value="THIOREDOXIN REDUCTASE 1-RELATED-RELATED"/>
    <property type="match status" value="1"/>
</dbReference>
<dbReference type="AlphaFoldDB" id="A0A1G8IAE3"/>